<evidence type="ECO:0000313" key="2">
    <source>
        <dbReference type="EMBL" id="HHS52650.1"/>
    </source>
</evidence>
<dbReference type="EMBL" id="DTLI01000173">
    <property type="protein sequence ID" value="HHS52650.1"/>
    <property type="molecule type" value="Genomic_DNA"/>
</dbReference>
<sequence length="67" mass="7364">MPDIFEDSVKTKCAKSETNGNSATVMPRHREKKISVVLGKKRASLTAEISEESALGGYRKDPRLTLS</sequence>
<protein>
    <submittedName>
        <fullName evidence="2">Uncharacterized protein</fullName>
    </submittedName>
</protein>
<reference evidence="2" key="1">
    <citation type="journal article" date="2020" name="mSystems">
        <title>Genome- and Community-Level Interaction Insights into Carbon Utilization and Element Cycling Functions of Hydrothermarchaeota in Hydrothermal Sediment.</title>
        <authorList>
            <person name="Zhou Z."/>
            <person name="Liu Y."/>
            <person name="Xu W."/>
            <person name="Pan J."/>
            <person name="Luo Z.H."/>
            <person name="Li M."/>
        </authorList>
    </citation>
    <scope>NUCLEOTIDE SEQUENCE [LARGE SCALE GENOMIC DNA]</scope>
    <source>
        <strain evidence="2">SpSt-876</strain>
    </source>
</reference>
<accession>A0A7C6A9K5</accession>
<feature type="region of interest" description="Disordered" evidence="1">
    <location>
        <begin position="1"/>
        <end position="26"/>
    </location>
</feature>
<organism evidence="2">
    <name type="scientific">candidate division WOR-3 bacterium</name>
    <dbReference type="NCBI Taxonomy" id="2052148"/>
    <lineage>
        <taxon>Bacteria</taxon>
        <taxon>Bacteria division WOR-3</taxon>
    </lineage>
</organism>
<dbReference type="AlphaFoldDB" id="A0A7C6A9K5"/>
<proteinExistence type="predicted"/>
<evidence type="ECO:0000256" key="1">
    <source>
        <dbReference type="SAM" id="MobiDB-lite"/>
    </source>
</evidence>
<comment type="caution">
    <text evidence="2">The sequence shown here is derived from an EMBL/GenBank/DDBJ whole genome shotgun (WGS) entry which is preliminary data.</text>
</comment>
<name>A0A7C6A9K5_UNCW3</name>
<gene>
    <name evidence="2" type="ORF">ENW73_07290</name>
</gene>